<keyword evidence="3 6" id="KW-0479">Metal-binding</keyword>
<dbReference type="AlphaFoldDB" id="A0A1V6X7L8"/>
<evidence type="ECO:0000256" key="5">
    <source>
        <dbReference type="ARBA" id="ARBA00023002"/>
    </source>
</evidence>
<gene>
    <name evidence="8" type="ORF">PENNAL_c0110G00779</name>
</gene>
<dbReference type="GO" id="GO:0034079">
    <property type="term" value="P:butanediol biosynthetic process"/>
    <property type="evidence" value="ECO:0007669"/>
    <property type="project" value="TreeGrafter"/>
</dbReference>
<dbReference type="InterPro" id="IPR036291">
    <property type="entry name" value="NAD(P)-bd_dom_sf"/>
</dbReference>
<evidence type="ECO:0000313" key="8">
    <source>
        <dbReference type="EMBL" id="OQE71152.1"/>
    </source>
</evidence>
<keyword evidence="5" id="KW-0560">Oxidoreductase</keyword>
<evidence type="ECO:0000256" key="2">
    <source>
        <dbReference type="ARBA" id="ARBA00008072"/>
    </source>
</evidence>
<sequence>MMLAARFHGRGDIRLEKIEEPPCGKGEVKMRPAYVGICGSDLHEYTTGPVLIPKTPHPITGSKYPVTMGHEFSGVVVEVGNDVEHLSAGQRVVVRPTIFDKTCSSCIKGIQHCCDNIGFIGLSGYGGGLAEYIVAPAEHFYPIPDNVSLQSAALVEPLAVAWHAVNISPFKPGDNVLLVGGGPIGIGIVQVLKVQGARQIIVVEPTENRRRLSKDFGATHLLDPLDVDVPETVLRLTDNIGADVLFDTAGVEAALNGAIPACRAHGTIVNVAVWQKRPVVRVNDLMYKEVNYMGAALYDNTSFEDVIKAISYGQLNPDKMVTSKITLGEVVEKGFKSLLENRDEHCKILVVMKGSGGTGRQGGFR</sequence>
<dbReference type="InterPro" id="IPR013149">
    <property type="entry name" value="ADH-like_C"/>
</dbReference>
<dbReference type="PANTHER" id="PTHR43161:SF23">
    <property type="entry name" value="(R,R)-BUTANEDIOL DEHYDROGENASE-RELATED"/>
    <property type="match status" value="1"/>
</dbReference>
<evidence type="ECO:0000256" key="4">
    <source>
        <dbReference type="ARBA" id="ARBA00022833"/>
    </source>
</evidence>
<dbReference type="InterPro" id="IPR013154">
    <property type="entry name" value="ADH-like_N"/>
</dbReference>
<dbReference type="PROSITE" id="PS00059">
    <property type="entry name" value="ADH_ZINC"/>
    <property type="match status" value="1"/>
</dbReference>
<dbReference type="OMA" id="TNCCLKA"/>
<dbReference type="Gene3D" id="3.90.180.10">
    <property type="entry name" value="Medium-chain alcohol dehydrogenases, catalytic domain"/>
    <property type="match status" value="1"/>
</dbReference>
<dbReference type="Pfam" id="PF00107">
    <property type="entry name" value="ADH_zinc_N"/>
    <property type="match status" value="1"/>
</dbReference>
<dbReference type="InterPro" id="IPR011032">
    <property type="entry name" value="GroES-like_sf"/>
</dbReference>
<evidence type="ECO:0000259" key="7">
    <source>
        <dbReference type="SMART" id="SM00829"/>
    </source>
</evidence>
<reference evidence="9" key="1">
    <citation type="journal article" date="2017" name="Nat. Microbiol.">
        <title>Global analysis of biosynthetic gene clusters reveals vast potential of secondary metabolite production in Penicillium species.</title>
        <authorList>
            <person name="Nielsen J.C."/>
            <person name="Grijseels S."/>
            <person name="Prigent S."/>
            <person name="Ji B."/>
            <person name="Dainat J."/>
            <person name="Nielsen K.F."/>
            <person name="Frisvad J.C."/>
            <person name="Workman M."/>
            <person name="Nielsen J."/>
        </authorList>
    </citation>
    <scope>NUCLEOTIDE SEQUENCE [LARGE SCALE GENOMIC DNA]</scope>
    <source>
        <strain evidence="9">IBT 13039</strain>
    </source>
</reference>
<comment type="caution">
    <text evidence="8">The sequence shown here is derived from an EMBL/GenBank/DDBJ whole genome shotgun (WGS) entry which is preliminary data.</text>
</comment>
<feature type="domain" description="Enoyl reductase (ER)" evidence="7">
    <location>
        <begin position="9"/>
        <end position="350"/>
    </location>
</feature>
<accession>A0A1V6X7L8</accession>
<protein>
    <recommendedName>
        <fullName evidence="7">Enoyl reductase (ER) domain-containing protein</fullName>
    </recommendedName>
</protein>
<dbReference type="GO" id="GO:0008270">
    <property type="term" value="F:zinc ion binding"/>
    <property type="evidence" value="ECO:0007669"/>
    <property type="project" value="InterPro"/>
</dbReference>
<comment type="similarity">
    <text evidence="2 6">Belongs to the zinc-containing alcohol dehydrogenase family.</text>
</comment>
<dbReference type="CDD" id="cd08233">
    <property type="entry name" value="butanediol_DH_like"/>
    <property type="match status" value="1"/>
</dbReference>
<dbReference type="GO" id="GO:0005737">
    <property type="term" value="C:cytoplasm"/>
    <property type="evidence" value="ECO:0007669"/>
    <property type="project" value="TreeGrafter"/>
</dbReference>
<dbReference type="Pfam" id="PF08240">
    <property type="entry name" value="ADH_N"/>
    <property type="match status" value="1"/>
</dbReference>
<dbReference type="Gene3D" id="3.40.50.720">
    <property type="entry name" value="NAD(P)-binding Rossmann-like Domain"/>
    <property type="match status" value="1"/>
</dbReference>
<dbReference type="InterPro" id="IPR020843">
    <property type="entry name" value="ER"/>
</dbReference>
<dbReference type="SUPFAM" id="SSF50129">
    <property type="entry name" value="GroES-like"/>
    <property type="match status" value="1"/>
</dbReference>
<dbReference type="GO" id="GO:0000721">
    <property type="term" value="F:(R,R)-butanediol dehydrogenase activity"/>
    <property type="evidence" value="ECO:0007669"/>
    <property type="project" value="TreeGrafter"/>
</dbReference>
<dbReference type="PANTHER" id="PTHR43161">
    <property type="entry name" value="SORBITOL DEHYDROGENASE"/>
    <property type="match status" value="1"/>
</dbReference>
<dbReference type="SMART" id="SM00829">
    <property type="entry name" value="PKS_ER"/>
    <property type="match status" value="1"/>
</dbReference>
<keyword evidence="9" id="KW-1185">Reference proteome</keyword>
<evidence type="ECO:0000313" key="9">
    <source>
        <dbReference type="Proteomes" id="UP000191691"/>
    </source>
</evidence>
<name>A0A1V6X7L8_PENNA</name>
<organism evidence="8 9">
    <name type="scientific">Penicillium nalgiovense</name>
    <dbReference type="NCBI Taxonomy" id="60175"/>
    <lineage>
        <taxon>Eukaryota</taxon>
        <taxon>Fungi</taxon>
        <taxon>Dikarya</taxon>
        <taxon>Ascomycota</taxon>
        <taxon>Pezizomycotina</taxon>
        <taxon>Eurotiomycetes</taxon>
        <taxon>Eurotiomycetidae</taxon>
        <taxon>Eurotiales</taxon>
        <taxon>Aspergillaceae</taxon>
        <taxon>Penicillium</taxon>
    </lineage>
</organism>
<dbReference type="InterPro" id="IPR002328">
    <property type="entry name" value="ADH_Zn_CS"/>
</dbReference>
<dbReference type="Proteomes" id="UP000191691">
    <property type="component" value="Unassembled WGS sequence"/>
</dbReference>
<dbReference type="STRING" id="60175.A0A1V6X7L8"/>
<evidence type="ECO:0000256" key="6">
    <source>
        <dbReference type="RuleBase" id="RU361277"/>
    </source>
</evidence>
<dbReference type="SUPFAM" id="SSF51735">
    <property type="entry name" value="NAD(P)-binding Rossmann-fold domains"/>
    <property type="match status" value="1"/>
</dbReference>
<dbReference type="EMBL" id="MOOB01000110">
    <property type="protein sequence ID" value="OQE71152.1"/>
    <property type="molecule type" value="Genomic_DNA"/>
</dbReference>
<evidence type="ECO:0000256" key="3">
    <source>
        <dbReference type="ARBA" id="ARBA00022723"/>
    </source>
</evidence>
<keyword evidence="4 6" id="KW-0862">Zinc</keyword>
<proteinExistence type="inferred from homology"/>
<evidence type="ECO:0000256" key="1">
    <source>
        <dbReference type="ARBA" id="ARBA00001947"/>
    </source>
</evidence>
<comment type="cofactor">
    <cofactor evidence="1 6">
        <name>Zn(2+)</name>
        <dbReference type="ChEBI" id="CHEBI:29105"/>
    </cofactor>
</comment>